<dbReference type="RefSeq" id="WP_420069990.1">
    <property type="nucleotide sequence ID" value="NZ_JBCHKQ010000004.1"/>
</dbReference>
<evidence type="ECO:0008006" key="3">
    <source>
        <dbReference type="Google" id="ProtNLM"/>
    </source>
</evidence>
<protein>
    <recommendedName>
        <fullName evidence="3">Flavodoxin-like domain-containing protein</fullName>
    </recommendedName>
</protein>
<sequence>MRVAVVFFAGGAKEKFLDIAQGFSRGLGEQGHIADVIDIETDYEKKLTSYNYIVLGAATSGFFKPKVSDKLKKFLSSCGHIAGKRCFAFVPKRSFASKALLAVMSAMEHEGLYIKNSGIVSSAEEAAYIGKSLHIGGSNIS</sequence>
<name>A0ABU9UCZ0_9SPIR</name>
<evidence type="ECO:0000313" key="1">
    <source>
        <dbReference type="EMBL" id="MEM5948537.1"/>
    </source>
</evidence>
<comment type="caution">
    <text evidence="1">The sequence shown here is derived from an EMBL/GenBank/DDBJ whole genome shotgun (WGS) entry which is preliminary data.</text>
</comment>
<gene>
    <name evidence="1" type="ORF">WKV44_08265</name>
</gene>
<keyword evidence="2" id="KW-1185">Reference proteome</keyword>
<dbReference type="InterPro" id="IPR029039">
    <property type="entry name" value="Flavoprotein-like_sf"/>
</dbReference>
<dbReference type="Proteomes" id="UP001466331">
    <property type="component" value="Unassembled WGS sequence"/>
</dbReference>
<dbReference type="Gene3D" id="3.40.50.360">
    <property type="match status" value="1"/>
</dbReference>
<dbReference type="EMBL" id="JBCHKQ010000004">
    <property type="protein sequence ID" value="MEM5948537.1"/>
    <property type="molecule type" value="Genomic_DNA"/>
</dbReference>
<accession>A0ABU9UCZ0</accession>
<dbReference type="SUPFAM" id="SSF52218">
    <property type="entry name" value="Flavoproteins"/>
    <property type="match status" value="1"/>
</dbReference>
<proteinExistence type="predicted"/>
<reference evidence="1 2" key="1">
    <citation type="submission" date="2024-03" db="EMBL/GenBank/DDBJ databases">
        <title>Ignisphaera cupida sp. nov., a hyperthermophilic hydrolytic archaeon from a hot spring of Kamchatka, and proposal of Ignisphaeraceae fam. nov.</title>
        <authorList>
            <person name="Podosokorskaya O.A."/>
            <person name="Elcheninov A.G."/>
            <person name="Maltseva A.I."/>
            <person name="Zayulina K.S."/>
            <person name="Novikov A."/>
            <person name="Merkel A.Y."/>
        </authorList>
    </citation>
    <scope>NUCLEOTIDE SEQUENCE [LARGE SCALE GENOMIC DNA]</scope>
    <source>
        <strain evidence="1 2">38H-sp</strain>
    </source>
</reference>
<evidence type="ECO:0000313" key="2">
    <source>
        <dbReference type="Proteomes" id="UP001466331"/>
    </source>
</evidence>
<organism evidence="1 2">
    <name type="scientific">Rarispira pelagica</name>
    <dbReference type="NCBI Taxonomy" id="3141764"/>
    <lineage>
        <taxon>Bacteria</taxon>
        <taxon>Pseudomonadati</taxon>
        <taxon>Spirochaetota</taxon>
        <taxon>Spirochaetia</taxon>
        <taxon>Winmispirales</taxon>
        <taxon>Winmispiraceae</taxon>
        <taxon>Rarispira</taxon>
    </lineage>
</organism>